<dbReference type="EMBL" id="AP007255">
    <property type="protein sequence ID" value="BAE50749.1"/>
    <property type="molecule type" value="Genomic_DNA"/>
</dbReference>
<dbReference type="SUPFAM" id="SSF55073">
    <property type="entry name" value="Nucleotide cyclase"/>
    <property type="match status" value="1"/>
</dbReference>
<dbReference type="KEGG" id="mag:amb1945"/>
<dbReference type="FunFam" id="3.30.70.270:FF:000001">
    <property type="entry name" value="Diguanylate cyclase domain protein"/>
    <property type="match status" value="1"/>
</dbReference>
<dbReference type="SMART" id="SM00267">
    <property type="entry name" value="GGDEF"/>
    <property type="match status" value="1"/>
</dbReference>
<protein>
    <recommendedName>
        <fullName evidence="1">diguanylate cyclase</fullName>
        <ecNumber evidence="1">2.7.7.65</ecNumber>
    </recommendedName>
</protein>
<dbReference type="CDD" id="cd01949">
    <property type="entry name" value="GGDEF"/>
    <property type="match status" value="1"/>
</dbReference>
<dbReference type="InterPro" id="IPR029787">
    <property type="entry name" value="Nucleotide_cyclase"/>
</dbReference>
<evidence type="ECO:0000313" key="5">
    <source>
        <dbReference type="Proteomes" id="UP000007058"/>
    </source>
</evidence>
<dbReference type="InterPro" id="IPR050469">
    <property type="entry name" value="Diguanylate_Cyclase"/>
</dbReference>
<dbReference type="NCBIfam" id="TIGR00254">
    <property type="entry name" value="GGDEF"/>
    <property type="match status" value="1"/>
</dbReference>
<evidence type="ECO:0000256" key="2">
    <source>
        <dbReference type="ARBA" id="ARBA00034247"/>
    </source>
</evidence>
<dbReference type="Proteomes" id="UP000007058">
    <property type="component" value="Chromosome"/>
</dbReference>
<dbReference type="Gene3D" id="3.30.70.270">
    <property type="match status" value="1"/>
</dbReference>
<dbReference type="HOGENOM" id="CLU_000445_11_4_5"/>
<organism evidence="4 5">
    <name type="scientific">Paramagnetospirillum magneticum (strain ATCC 700264 / AMB-1)</name>
    <name type="common">Magnetospirillum magneticum</name>
    <dbReference type="NCBI Taxonomy" id="342108"/>
    <lineage>
        <taxon>Bacteria</taxon>
        <taxon>Pseudomonadati</taxon>
        <taxon>Pseudomonadota</taxon>
        <taxon>Alphaproteobacteria</taxon>
        <taxon>Rhodospirillales</taxon>
        <taxon>Magnetospirillaceae</taxon>
        <taxon>Paramagnetospirillum</taxon>
    </lineage>
</organism>
<dbReference type="PANTHER" id="PTHR45138">
    <property type="entry name" value="REGULATORY COMPONENTS OF SENSORY TRANSDUCTION SYSTEM"/>
    <property type="match status" value="1"/>
</dbReference>
<dbReference type="STRING" id="342108.amb1945"/>
<dbReference type="GO" id="GO:0052621">
    <property type="term" value="F:diguanylate cyclase activity"/>
    <property type="evidence" value="ECO:0007669"/>
    <property type="project" value="UniProtKB-EC"/>
</dbReference>
<evidence type="ECO:0000259" key="3">
    <source>
        <dbReference type="PROSITE" id="PS50887"/>
    </source>
</evidence>
<sequence>MELFRKGQGSRMAAVSKRAHAAQAACSDGAMDVIPFPIYVVDAGTRELVSLNHAMRSKTGAEPGQTCHKAIYDQPAPCHFCQIGALSALGGQAPSTIVFEHFNDRDNCWYQLSETLIDWFDGRRVKHSVAVDIGALKNAQNELSEAYAMLALKSVELEKASITDALTGLFNRRRLDESFAHELDRAQRYAEPVSLIISDVDHFKSVNDIHGHHVGDEVLQAMAGLLRHGVRALDVVGRWGGEEFLIICPNTDLDGATALAEKLRAAIASAQFPGIGTSSASFGVAQYQDGESFKDTVARADTALYRAKVNGRNRIEY</sequence>
<proteinExistence type="predicted"/>
<comment type="catalytic activity">
    <reaction evidence="2">
        <text>2 GTP = 3',3'-c-di-GMP + 2 diphosphate</text>
        <dbReference type="Rhea" id="RHEA:24898"/>
        <dbReference type="ChEBI" id="CHEBI:33019"/>
        <dbReference type="ChEBI" id="CHEBI:37565"/>
        <dbReference type="ChEBI" id="CHEBI:58805"/>
        <dbReference type="EC" id="2.7.7.65"/>
    </reaction>
</comment>
<evidence type="ECO:0000313" key="4">
    <source>
        <dbReference type="EMBL" id="BAE50749.1"/>
    </source>
</evidence>
<dbReference type="PROSITE" id="PS50887">
    <property type="entry name" value="GGDEF"/>
    <property type="match status" value="1"/>
</dbReference>
<gene>
    <name evidence="4" type="ordered locus">amb1945</name>
</gene>
<accession>Q2W5X6</accession>
<dbReference type="GO" id="GO:0043709">
    <property type="term" value="P:cell adhesion involved in single-species biofilm formation"/>
    <property type="evidence" value="ECO:0007669"/>
    <property type="project" value="TreeGrafter"/>
</dbReference>
<dbReference type="InterPro" id="IPR043128">
    <property type="entry name" value="Rev_trsase/Diguanyl_cyclase"/>
</dbReference>
<keyword evidence="5" id="KW-1185">Reference proteome</keyword>
<name>Q2W5X6_PARM1</name>
<evidence type="ECO:0000256" key="1">
    <source>
        <dbReference type="ARBA" id="ARBA00012528"/>
    </source>
</evidence>
<dbReference type="EC" id="2.7.7.65" evidence="1"/>
<dbReference type="AlphaFoldDB" id="Q2W5X6"/>
<dbReference type="PANTHER" id="PTHR45138:SF9">
    <property type="entry name" value="DIGUANYLATE CYCLASE DGCM-RELATED"/>
    <property type="match status" value="1"/>
</dbReference>
<dbReference type="GO" id="GO:1902201">
    <property type="term" value="P:negative regulation of bacterial-type flagellum-dependent cell motility"/>
    <property type="evidence" value="ECO:0007669"/>
    <property type="project" value="TreeGrafter"/>
</dbReference>
<reference evidence="4 5" key="1">
    <citation type="journal article" date="2005" name="DNA Res.">
        <title>Complete genome sequence of the facultative anaerobic magnetotactic bacterium Magnetospirillum sp. strain AMB-1.</title>
        <authorList>
            <person name="Matsunaga T."/>
            <person name="Okamura Y."/>
            <person name="Fukuda Y."/>
            <person name="Wahyudi A.T."/>
            <person name="Murase Y."/>
            <person name="Takeyama H."/>
        </authorList>
    </citation>
    <scope>NUCLEOTIDE SEQUENCE [LARGE SCALE GENOMIC DNA]</scope>
    <source>
        <strain evidence="5">ATCC 700264 / AMB-1</strain>
    </source>
</reference>
<feature type="domain" description="GGDEF" evidence="3">
    <location>
        <begin position="191"/>
        <end position="317"/>
    </location>
</feature>
<dbReference type="GO" id="GO:0005886">
    <property type="term" value="C:plasma membrane"/>
    <property type="evidence" value="ECO:0007669"/>
    <property type="project" value="TreeGrafter"/>
</dbReference>
<dbReference type="Pfam" id="PF00990">
    <property type="entry name" value="GGDEF"/>
    <property type="match status" value="1"/>
</dbReference>
<dbReference type="InterPro" id="IPR000160">
    <property type="entry name" value="GGDEF_dom"/>
</dbReference>